<feature type="transmembrane region" description="Helical" evidence="1">
    <location>
        <begin position="66"/>
        <end position="83"/>
    </location>
</feature>
<name>A0A4U2YJL7_9ACTN</name>
<keyword evidence="1" id="KW-0472">Membrane</keyword>
<feature type="transmembrane region" description="Helical" evidence="1">
    <location>
        <begin position="38"/>
        <end position="60"/>
    </location>
</feature>
<dbReference type="Proteomes" id="UP000307808">
    <property type="component" value="Unassembled WGS sequence"/>
</dbReference>
<sequence>MHVVTVQRWVMSVLVLTTALHFVGGLLILAVTLDRPDAFWVLTIISMIVTALSIVGARLLHQTSALTWWLLVALLPLAISLYFR</sequence>
<dbReference type="OrthoDB" id="3788664at2"/>
<feature type="transmembrane region" description="Helical" evidence="1">
    <location>
        <begin position="6"/>
        <end position="31"/>
    </location>
</feature>
<keyword evidence="1" id="KW-0812">Transmembrane</keyword>
<gene>
    <name evidence="2" type="ORF">FC770_11115</name>
</gene>
<accession>A0A4U2YJL7</accession>
<protein>
    <submittedName>
        <fullName evidence="2">Uncharacterized protein</fullName>
    </submittedName>
</protein>
<keyword evidence="1" id="KW-1133">Transmembrane helix</keyword>
<keyword evidence="3" id="KW-1185">Reference proteome</keyword>
<evidence type="ECO:0000256" key="1">
    <source>
        <dbReference type="SAM" id="Phobius"/>
    </source>
</evidence>
<reference evidence="2 3" key="1">
    <citation type="submission" date="2019-04" db="EMBL/GenBank/DDBJ databases">
        <authorList>
            <person name="Dong K."/>
        </authorList>
    </citation>
    <scope>NUCLEOTIDE SEQUENCE [LARGE SCALE GENOMIC DNA]</scope>
    <source>
        <strain evidence="3">dk3543</strain>
    </source>
</reference>
<dbReference type="EMBL" id="SZPY01000003">
    <property type="protein sequence ID" value="TKI61357.1"/>
    <property type="molecule type" value="Genomic_DNA"/>
</dbReference>
<organism evidence="2 3">
    <name type="scientific">Nocardioides jishulii</name>
    <dbReference type="NCBI Taxonomy" id="2575440"/>
    <lineage>
        <taxon>Bacteria</taxon>
        <taxon>Bacillati</taxon>
        <taxon>Actinomycetota</taxon>
        <taxon>Actinomycetes</taxon>
        <taxon>Propionibacteriales</taxon>
        <taxon>Nocardioidaceae</taxon>
        <taxon>Nocardioides</taxon>
    </lineage>
</organism>
<dbReference type="AlphaFoldDB" id="A0A4U2YJL7"/>
<comment type="caution">
    <text evidence="2">The sequence shown here is derived from an EMBL/GenBank/DDBJ whole genome shotgun (WGS) entry which is preliminary data.</text>
</comment>
<proteinExistence type="predicted"/>
<evidence type="ECO:0000313" key="2">
    <source>
        <dbReference type="EMBL" id="TKI61357.1"/>
    </source>
</evidence>
<dbReference type="RefSeq" id="WP_137066196.1">
    <property type="nucleotide sequence ID" value="NZ_CP040748.1"/>
</dbReference>
<evidence type="ECO:0000313" key="3">
    <source>
        <dbReference type="Proteomes" id="UP000307808"/>
    </source>
</evidence>